<dbReference type="PANTHER" id="PTHR28617">
    <property type="entry name" value="CILIA- AND FLAGELLA-ASSOCIATED PROTEIN 77"/>
    <property type="match status" value="1"/>
</dbReference>
<proteinExistence type="predicted"/>
<dbReference type="PANTHER" id="PTHR28617:SF1">
    <property type="entry name" value="CILIA- AND FLAGELLA-ASSOCIATED PROTEIN 77"/>
    <property type="match status" value="1"/>
</dbReference>
<feature type="region of interest" description="Disordered" evidence="1">
    <location>
        <begin position="158"/>
        <end position="191"/>
    </location>
</feature>
<protein>
    <submittedName>
        <fullName evidence="2">Uncharacterized protein</fullName>
    </submittedName>
</protein>
<sequence length="230" mass="25209">MSDAYRQMSRNAVLVKDDIGKAKPTVYDLPHEGHAYGRAEMPDLEGAREVTMNWASHVPRAKSGPAGQDFKLINKMATRNRVSNAKDLADFRKSSDFPLTQQGPAGVLPKVIPSDVIPSFAYGKKSRPSTPISAVVGGHFAAEHEDALDQNYLRYAEEQGPAGPRKVKLTKASRDRISDSRTKKALENSQEVKEPFKMKKFSRVSSRLELLPMGKSASSPALHTGTADSM</sequence>
<gene>
    <name evidence="2" type="ORF">AAND1436_LOCUS14850</name>
</gene>
<name>A0A7S2C318_9DINO</name>
<reference evidence="2" key="1">
    <citation type="submission" date="2021-01" db="EMBL/GenBank/DDBJ databases">
        <authorList>
            <person name="Corre E."/>
            <person name="Pelletier E."/>
            <person name="Niang G."/>
            <person name="Scheremetjew M."/>
            <person name="Finn R."/>
            <person name="Kale V."/>
            <person name="Holt S."/>
            <person name="Cochrane G."/>
            <person name="Meng A."/>
            <person name="Brown T."/>
            <person name="Cohen L."/>
        </authorList>
    </citation>
    <scope>NUCLEOTIDE SEQUENCE</scope>
    <source>
        <strain evidence="2">CCMP2222</strain>
    </source>
</reference>
<dbReference type="InterPro" id="IPR029147">
    <property type="entry name" value="CFAP77"/>
</dbReference>
<organism evidence="2">
    <name type="scientific">Alexandrium andersonii</name>
    <dbReference type="NCBI Taxonomy" id="327968"/>
    <lineage>
        <taxon>Eukaryota</taxon>
        <taxon>Sar</taxon>
        <taxon>Alveolata</taxon>
        <taxon>Dinophyceae</taxon>
        <taxon>Gonyaulacales</taxon>
        <taxon>Pyrocystaceae</taxon>
        <taxon>Alexandrium</taxon>
    </lineage>
</organism>
<feature type="compositionally biased region" description="Basic and acidic residues" evidence="1">
    <location>
        <begin position="172"/>
        <end position="191"/>
    </location>
</feature>
<evidence type="ECO:0000313" key="2">
    <source>
        <dbReference type="EMBL" id="CAD9412766.1"/>
    </source>
</evidence>
<accession>A0A7S2C318</accession>
<dbReference type="AlphaFoldDB" id="A0A7S2C318"/>
<dbReference type="Pfam" id="PF14825">
    <property type="entry name" value="CFAP77"/>
    <property type="match status" value="1"/>
</dbReference>
<evidence type="ECO:0000256" key="1">
    <source>
        <dbReference type="SAM" id="MobiDB-lite"/>
    </source>
</evidence>
<dbReference type="EMBL" id="HBGQ01030100">
    <property type="protein sequence ID" value="CAD9412766.1"/>
    <property type="molecule type" value="Transcribed_RNA"/>
</dbReference>